<organism evidence="3 4">
    <name type="scientific">Rhizorhapis suberifaciens</name>
    <name type="common">corky root of lettuce</name>
    <dbReference type="NCBI Taxonomy" id="13656"/>
    <lineage>
        <taxon>Bacteria</taxon>
        <taxon>Pseudomonadati</taxon>
        <taxon>Pseudomonadota</taxon>
        <taxon>Alphaproteobacteria</taxon>
        <taxon>Sphingomonadales</taxon>
        <taxon>Sphingomonadaceae</taxon>
        <taxon>Rhizorhapis</taxon>
    </lineage>
</organism>
<evidence type="ECO:0000256" key="1">
    <source>
        <dbReference type="SAM" id="Phobius"/>
    </source>
</evidence>
<evidence type="ECO:0000313" key="3">
    <source>
        <dbReference type="EMBL" id="MBB4641941.1"/>
    </source>
</evidence>
<gene>
    <name evidence="3" type="ORF">HNQ99_002259</name>
</gene>
<dbReference type="Proteomes" id="UP000575068">
    <property type="component" value="Unassembled WGS sequence"/>
</dbReference>
<evidence type="ECO:0000313" key="4">
    <source>
        <dbReference type="Proteomes" id="UP000575068"/>
    </source>
</evidence>
<protein>
    <submittedName>
        <fullName evidence="3">Uncharacterized protein</fullName>
    </submittedName>
</protein>
<comment type="caution">
    <text evidence="3">The sequence shown here is derived from an EMBL/GenBank/DDBJ whole genome shotgun (WGS) entry which is preliminary data.</text>
</comment>
<feature type="transmembrane region" description="Helical" evidence="1">
    <location>
        <begin position="93"/>
        <end position="111"/>
    </location>
</feature>
<dbReference type="RefSeq" id="WP_184475728.1">
    <property type="nucleotide sequence ID" value="NZ_JACHOV010000008.1"/>
</dbReference>
<feature type="chain" id="PRO_5032282229" evidence="2">
    <location>
        <begin position="22"/>
        <end position="128"/>
    </location>
</feature>
<keyword evidence="1" id="KW-1133">Transmembrane helix</keyword>
<evidence type="ECO:0000256" key="2">
    <source>
        <dbReference type="SAM" id="SignalP"/>
    </source>
</evidence>
<reference evidence="3 4" key="1">
    <citation type="submission" date="2020-08" db="EMBL/GenBank/DDBJ databases">
        <title>Genomic Encyclopedia of Type Strains, Phase IV (KMG-IV): sequencing the most valuable type-strain genomes for metagenomic binning, comparative biology and taxonomic classification.</title>
        <authorList>
            <person name="Goeker M."/>
        </authorList>
    </citation>
    <scope>NUCLEOTIDE SEQUENCE [LARGE SCALE GENOMIC DNA]</scope>
    <source>
        <strain evidence="3 4">DSM 7465</strain>
    </source>
</reference>
<feature type="signal peptide" evidence="2">
    <location>
        <begin position="1"/>
        <end position="21"/>
    </location>
</feature>
<sequence>MRSILKTIVGACTLASAMATAVPVEARPDGYRDYREHRWNSGRHRYRDHDRGRYRNHYRYGYRDSRHYYPRGYYGYRGHPRVYYRDYDRGDDGALLAAGIIGLALGAAIASNNDRDRYYDRDYDYYRD</sequence>
<keyword evidence="1" id="KW-0472">Membrane</keyword>
<keyword evidence="2" id="KW-0732">Signal</keyword>
<name>A0A840HW92_9SPHN</name>
<accession>A0A840HW92</accession>
<dbReference type="EMBL" id="JACHOV010000008">
    <property type="protein sequence ID" value="MBB4641941.1"/>
    <property type="molecule type" value="Genomic_DNA"/>
</dbReference>
<proteinExistence type="predicted"/>
<keyword evidence="4" id="KW-1185">Reference proteome</keyword>
<dbReference type="AlphaFoldDB" id="A0A840HW92"/>
<keyword evidence="1" id="KW-0812">Transmembrane</keyword>